<dbReference type="Gene3D" id="1.50.40.10">
    <property type="entry name" value="Mitochondrial carrier domain"/>
    <property type="match status" value="2"/>
</dbReference>
<evidence type="ECO:0000256" key="1">
    <source>
        <dbReference type="ARBA" id="ARBA00004448"/>
    </source>
</evidence>
<dbReference type="PANTHER" id="PTHR45760:SF2">
    <property type="entry name" value="FI19922P1-RELATED"/>
    <property type="match status" value="1"/>
</dbReference>
<dbReference type="InterPro" id="IPR045315">
    <property type="entry name" value="Mtm1-like"/>
</dbReference>
<dbReference type="EMBL" id="KZ819288">
    <property type="protein sequence ID" value="PWN99239.1"/>
    <property type="molecule type" value="Genomic_DNA"/>
</dbReference>
<feature type="compositionally biased region" description="Basic and acidic residues" evidence="12">
    <location>
        <begin position="36"/>
        <end position="50"/>
    </location>
</feature>
<feature type="repeat" description="Solcar" evidence="10">
    <location>
        <begin position="190"/>
        <end position="273"/>
    </location>
</feature>
<feature type="compositionally biased region" description="Low complexity" evidence="12">
    <location>
        <begin position="23"/>
        <end position="34"/>
    </location>
</feature>
<keyword evidence="7" id="KW-1133">Transmembrane helix</keyword>
<name>A0A316ZCI6_9BASI</name>
<keyword evidence="3 11" id="KW-0813">Transport</keyword>
<dbReference type="OrthoDB" id="1747031at2759"/>
<evidence type="ECO:0000256" key="12">
    <source>
        <dbReference type="SAM" id="MobiDB-lite"/>
    </source>
</evidence>
<accession>A0A316ZCI6</accession>
<protein>
    <submittedName>
        <fullName evidence="13">Mitochondrial carrier</fullName>
    </submittedName>
</protein>
<proteinExistence type="inferred from homology"/>
<dbReference type="PRINTS" id="PR00926">
    <property type="entry name" value="MITOCARRIER"/>
</dbReference>
<keyword evidence="8" id="KW-0496">Mitochondrion</keyword>
<feature type="region of interest" description="Disordered" evidence="12">
    <location>
        <begin position="23"/>
        <end position="59"/>
    </location>
</feature>
<evidence type="ECO:0000256" key="5">
    <source>
        <dbReference type="ARBA" id="ARBA00022737"/>
    </source>
</evidence>
<feature type="compositionally biased region" description="Low complexity" evidence="12">
    <location>
        <begin position="164"/>
        <end position="177"/>
    </location>
</feature>
<dbReference type="Proteomes" id="UP000245946">
    <property type="component" value="Unassembled WGS sequence"/>
</dbReference>
<organism evidence="13 14">
    <name type="scientific">Tilletiopsis washingtonensis</name>
    <dbReference type="NCBI Taxonomy" id="58919"/>
    <lineage>
        <taxon>Eukaryota</taxon>
        <taxon>Fungi</taxon>
        <taxon>Dikarya</taxon>
        <taxon>Basidiomycota</taxon>
        <taxon>Ustilaginomycotina</taxon>
        <taxon>Exobasidiomycetes</taxon>
        <taxon>Entylomatales</taxon>
        <taxon>Entylomatales incertae sedis</taxon>
        <taxon>Tilletiopsis</taxon>
    </lineage>
</organism>
<keyword evidence="14" id="KW-1185">Reference proteome</keyword>
<keyword evidence="9 10" id="KW-0472">Membrane</keyword>
<keyword evidence="6" id="KW-0999">Mitochondrion inner membrane</keyword>
<evidence type="ECO:0000313" key="14">
    <source>
        <dbReference type="Proteomes" id="UP000245946"/>
    </source>
</evidence>
<dbReference type="GeneID" id="37269413"/>
<evidence type="ECO:0000256" key="11">
    <source>
        <dbReference type="RuleBase" id="RU000488"/>
    </source>
</evidence>
<evidence type="ECO:0000256" key="3">
    <source>
        <dbReference type="ARBA" id="ARBA00022448"/>
    </source>
</evidence>
<evidence type="ECO:0000313" key="13">
    <source>
        <dbReference type="EMBL" id="PWN99239.1"/>
    </source>
</evidence>
<dbReference type="PROSITE" id="PS50920">
    <property type="entry name" value="SOLCAR"/>
    <property type="match status" value="3"/>
</dbReference>
<dbReference type="Pfam" id="PF00153">
    <property type="entry name" value="Mito_carr"/>
    <property type="match status" value="4"/>
</dbReference>
<reference evidence="13 14" key="1">
    <citation type="journal article" date="2018" name="Mol. Biol. Evol.">
        <title>Broad Genomic Sampling Reveals a Smut Pathogenic Ancestry of the Fungal Clade Ustilaginomycotina.</title>
        <authorList>
            <person name="Kijpornyongpan T."/>
            <person name="Mondo S.J."/>
            <person name="Barry K."/>
            <person name="Sandor L."/>
            <person name="Lee J."/>
            <person name="Lipzen A."/>
            <person name="Pangilinan J."/>
            <person name="LaButti K."/>
            <person name="Hainaut M."/>
            <person name="Henrissat B."/>
            <person name="Grigoriev I.V."/>
            <person name="Spatafora J.W."/>
            <person name="Aime M.C."/>
        </authorList>
    </citation>
    <scope>NUCLEOTIDE SEQUENCE [LARGE SCALE GENOMIC DNA]</scope>
    <source>
        <strain evidence="13 14">MCA 4186</strain>
    </source>
</reference>
<dbReference type="SUPFAM" id="SSF103506">
    <property type="entry name" value="Mitochondrial carrier"/>
    <property type="match status" value="1"/>
</dbReference>
<sequence length="504" mass="52883">MAASAQAASQVFDFAADEAQLLRQRQQAASSSSRTKNAEKDASDVQETPRRPVSRGKKAVAAVTGAIATSLTMTPFDVIKTRLQMQNSPEPLFLPSQRSLTLVGAPAYPLPAPTTTSAPVGLSGALRAAQAHPATCCHATFFTSNADAALACVHDPRIVVGPPGVSSGSSAAVRAAPTHLRPKRPRAAAGKLAPTPPNASTAAACAFPDRGAAARELEHHAGDRRLKGLADGVVKVWRSEGARGLWRGLSPTLLMTVPSQVTYMTCYDVFRSLFLSWERAPPPRDFGGDALSSITAHSLLSSLAAGGLSRCISATLVTPLELVRTRLQATTPGRSTSLSGLLVSLRGEVSASGVTVLWRGLSATLWRDVPFSAIYFMGYEGIKRALTGGGLGEGSVQQGKDEFMLAFVAGATSGSAAAVVTHPFDLLKTRQQVKGAAAQQQRDRLSASLRERRQPGMAQALRDIVQREGGAGLFRGLTPRIAKVAPACGIMIASFEVVGRYLEG</sequence>
<evidence type="ECO:0000256" key="8">
    <source>
        <dbReference type="ARBA" id="ARBA00023128"/>
    </source>
</evidence>
<evidence type="ECO:0000256" key="9">
    <source>
        <dbReference type="ARBA" id="ARBA00023136"/>
    </source>
</evidence>
<evidence type="ECO:0000256" key="4">
    <source>
        <dbReference type="ARBA" id="ARBA00022692"/>
    </source>
</evidence>
<keyword evidence="4 10" id="KW-0812">Transmembrane</keyword>
<gene>
    <name evidence="13" type="ORF">FA09DRAFT_328672</name>
</gene>
<dbReference type="InterPro" id="IPR023395">
    <property type="entry name" value="MCP_dom_sf"/>
</dbReference>
<evidence type="ECO:0000256" key="7">
    <source>
        <dbReference type="ARBA" id="ARBA00022989"/>
    </source>
</evidence>
<evidence type="ECO:0000256" key="2">
    <source>
        <dbReference type="ARBA" id="ARBA00006375"/>
    </source>
</evidence>
<dbReference type="GO" id="GO:0005743">
    <property type="term" value="C:mitochondrial inner membrane"/>
    <property type="evidence" value="ECO:0007669"/>
    <property type="project" value="UniProtKB-SubCell"/>
</dbReference>
<dbReference type="RefSeq" id="XP_025599518.1">
    <property type="nucleotide sequence ID" value="XM_025741869.1"/>
</dbReference>
<comment type="subcellular location">
    <subcellularLocation>
        <location evidence="1">Mitochondrion inner membrane</location>
        <topology evidence="1">Multi-pass membrane protein</topology>
    </subcellularLocation>
</comment>
<keyword evidence="5" id="KW-0677">Repeat</keyword>
<dbReference type="PANTHER" id="PTHR45760">
    <property type="entry name" value="FI19922P1-RELATED"/>
    <property type="match status" value="1"/>
</dbReference>
<dbReference type="AlphaFoldDB" id="A0A316ZCI6"/>
<feature type="region of interest" description="Disordered" evidence="12">
    <location>
        <begin position="164"/>
        <end position="200"/>
    </location>
</feature>
<evidence type="ECO:0000256" key="10">
    <source>
        <dbReference type="PROSITE-ProRule" id="PRU00282"/>
    </source>
</evidence>
<feature type="repeat" description="Solcar" evidence="10">
    <location>
        <begin position="401"/>
        <end position="501"/>
    </location>
</feature>
<dbReference type="GO" id="GO:1990542">
    <property type="term" value="P:mitochondrial transmembrane transport"/>
    <property type="evidence" value="ECO:0007669"/>
    <property type="project" value="InterPro"/>
</dbReference>
<evidence type="ECO:0000256" key="6">
    <source>
        <dbReference type="ARBA" id="ARBA00022792"/>
    </source>
</evidence>
<dbReference type="InterPro" id="IPR002067">
    <property type="entry name" value="MCP"/>
</dbReference>
<dbReference type="InterPro" id="IPR018108">
    <property type="entry name" value="MCP_transmembrane"/>
</dbReference>
<comment type="similarity">
    <text evidence="2 11">Belongs to the mitochondrial carrier (TC 2.A.29) family.</text>
</comment>
<dbReference type="STRING" id="58919.A0A316ZCI6"/>
<feature type="repeat" description="Solcar" evidence="10">
    <location>
        <begin position="297"/>
        <end position="385"/>
    </location>
</feature>